<sequence length="503" mass="55899">MMTGSKFDIKKFDGKNDFALWQVRIKALLEQQGLAAALEELPAATIAAYDNVIQKKSFSALILCLGDRDTLKLEDMLATLNSRELQKMKEAKGDGGEGLYVSSSGADGYDSDVMMAMGVEELLDWIMDSGGSYHITYMRDYLVDFKEYDGNNILLGDGRECRVRGMGKGSSTDDGWVKFHVEQCQSGEIKVIKGSLMVLSGTTRANCVYTLGGQIVTRKTLKGRKQLGEYLGGRSRRYGLSKVLWAKDTTMSTYLVNKVVLYRNMGFNESGKYKKTFIGFRVGTGSVQVLQGVEFKVEPQEDHTYEVEPHGNVDHVAGSQEVQTQDLIYYHLARNREQHSTHKLFSYREDSNEAAFAVAKAEKIYAHESLTFNNTIACEVISKWKARLKDDINARCMCFATVARNAVTTTMSITGSIHHAKIWATKGLMDKAKFYNGKLVKTLLEGHSILSLEGSLSGDCDVEKNGKWSCIYAVGSQEYQVVCMRLGIASADVGILDKFDHGL</sequence>
<accession>A0ABQ5E776</accession>
<dbReference type="InterPro" id="IPR054722">
    <property type="entry name" value="PolX-like_BBD"/>
</dbReference>
<evidence type="ECO:0000259" key="1">
    <source>
        <dbReference type="Pfam" id="PF22936"/>
    </source>
</evidence>
<reference evidence="2" key="1">
    <citation type="journal article" date="2022" name="Int. J. Mol. Sci.">
        <title>Draft Genome of Tanacetum Coccineum: Genomic Comparison of Closely Related Tanacetum-Family Plants.</title>
        <authorList>
            <person name="Yamashiro T."/>
            <person name="Shiraishi A."/>
            <person name="Nakayama K."/>
            <person name="Satake H."/>
        </authorList>
    </citation>
    <scope>NUCLEOTIDE SEQUENCE</scope>
</reference>
<evidence type="ECO:0000313" key="3">
    <source>
        <dbReference type="Proteomes" id="UP001151760"/>
    </source>
</evidence>
<organism evidence="2 3">
    <name type="scientific">Tanacetum coccineum</name>
    <dbReference type="NCBI Taxonomy" id="301880"/>
    <lineage>
        <taxon>Eukaryota</taxon>
        <taxon>Viridiplantae</taxon>
        <taxon>Streptophyta</taxon>
        <taxon>Embryophyta</taxon>
        <taxon>Tracheophyta</taxon>
        <taxon>Spermatophyta</taxon>
        <taxon>Magnoliopsida</taxon>
        <taxon>eudicotyledons</taxon>
        <taxon>Gunneridae</taxon>
        <taxon>Pentapetalae</taxon>
        <taxon>asterids</taxon>
        <taxon>campanulids</taxon>
        <taxon>Asterales</taxon>
        <taxon>Asteraceae</taxon>
        <taxon>Asteroideae</taxon>
        <taxon>Anthemideae</taxon>
        <taxon>Anthemidinae</taxon>
        <taxon>Tanacetum</taxon>
    </lineage>
</organism>
<feature type="domain" description="Retrovirus-related Pol polyprotein from transposon TNT 1-94-like beta-barrel" evidence="1">
    <location>
        <begin position="125"/>
        <end position="168"/>
    </location>
</feature>
<evidence type="ECO:0000313" key="2">
    <source>
        <dbReference type="EMBL" id="GJT46723.1"/>
    </source>
</evidence>
<dbReference type="EMBL" id="BQNB010016009">
    <property type="protein sequence ID" value="GJT46723.1"/>
    <property type="molecule type" value="Genomic_DNA"/>
</dbReference>
<dbReference type="Proteomes" id="UP001151760">
    <property type="component" value="Unassembled WGS sequence"/>
</dbReference>
<keyword evidence="3" id="KW-1185">Reference proteome</keyword>
<dbReference type="Pfam" id="PF22936">
    <property type="entry name" value="Pol_BBD"/>
    <property type="match status" value="1"/>
</dbReference>
<protein>
    <recommendedName>
        <fullName evidence="1">Retrovirus-related Pol polyprotein from transposon TNT 1-94-like beta-barrel domain-containing protein</fullName>
    </recommendedName>
</protein>
<proteinExistence type="predicted"/>
<name>A0ABQ5E776_9ASTR</name>
<reference evidence="2" key="2">
    <citation type="submission" date="2022-01" db="EMBL/GenBank/DDBJ databases">
        <authorList>
            <person name="Yamashiro T."/>
            <person name="Shiraishi A."/>
            <person name="Satake H."/>
            <person name="Nakayama K."/>
        </authorList>
    </citation>
    <scope>NUCLEOTIDE SEQUENCE</scope>
</reference>
<gene>
    <name evidence="2" type="ORF">Tco_0955438</name>
</gene>
<comment type="caution">
    <text evidence="2">The sequence shown here is derived from an EMBL/GenBank/DDBJ whole genome shotgun (WGS) entry which is preliminary data.</text>
</comment>